<organism evidence="8">
    <name type="scientific">marine sediment metagenome</name>
    <dbReference type="NCBI Taxonomy" id="412755"/>
    <lineage>
        <taxon>unclassified sequences</taxon>
        <taxon>metagenomes</taxon>
        <taxon>ecological metagenomes</taxon>
    </lineage>
</organism>
<feature type="domain" description="PAS" evidence="7">
    <location>
        <begin position="42"/>
        <end position="114"/>
    </location>
</feature>
<evidence type="ECO:0000256" key="2">
    <source>
        <dbReference type="ARBA" id="ARBA00012438"/>
    </source>
</evidence>
<dbReference type="InterPro" id="IPR000014">
    <property type="entry name" value="PAS"/>
</dbReference>
<dbReference type="PANTHER" id="PTHR43304">
    <property type="entry name" value="PHYTOCHROME-LIKE PROTEIN CPH1"/>
    <property type="match status" value="1"/>
</dbReference>
<evidence type="ECO:0000256" key="3">
    <source>
        <dbReference type="ARBA" id="ARBA00022553"/>
    </source>
</evidence>
<accession>X1ARJ0</accession>
<sequence length="194" mass="22715">MEGSKKTKKQLINELVGLRKKIVELEDVKVNHKQVRNKFVKSEELYRLIAENTNDVITLQDFNLKATFTYVSPSMKNATGYEPEELLGKSPFDFIHPDDRKKLFSLLKEYMNAKVKKLLTGKESTITERIEYRFKDKEGNWCDFQSTGNIVGNQLLFITRDITESKKSEEIIKQSEKKYRTLFENLPGVYYRAD</sequence>
<keyword evidence="5" id="KW-0418">Kinase</keyword>
<dbReference type="SUPFAM" id="SSF55785">
    <property type="entry name" value="PYP-like sensor domain (PAS domain)"/>
    <property type="match status" value="1"/>
</dbReference>
<dbReference type="NCBIfam" id="TIGR00229">
    <property type="entry name" value="sensory_box"/>
    <property type="match status" value="1"/>
</dbReference>
<dbReference type="AlphaFoldDB" id="X1ARJ0"/>
<dbReference type="InterPro" id="IPR013655">
    <property type="entry name" value="PAS_fold_3"/>
</dbReference>
<protein>
    <recommendedName>
        <fullName evidence="2">histidine kinase</fullName>
        <ecNumber evidence="2">2.7.13.3</ecNumber>
    </recommendedName>
</protein>
<evidence type="ECO:0000256" key="4">
    <source>
        <dbReference type="ARBA" id="ARBA00022679"/>
    </source>
</evidence>
<name>X1ARJ0_9ZZZZ</name>
<evidence type="ECO:0000259" key="7">
    <source>
        <dbReference type="PROSITE" id="PS50112"/>
    </source>
</evidence>
<dbReference type="InterPro" id="IPR052162">
    <property type="entry name" value="Sensor_kinase/Photoreceptor"/>
</dbReference>
<keyword evidence="4" id="KW-0808">Transferase</keyword>
<dbReference type="CDD" id="cd00130">
    <property type="entry name" value="PAS"/>
    <property type="match status" value="1"/>
</dbReference>
<dbReference type="PROSITE" id="PS50112">
    <property type="entry name" value="PAS"/>
    <property type="match status" value="1"/>
</dbReference>
<dbReference type="GO" id="GO:0004673">
    <property type="term" value="F:protein histidine kinase activity"/>
    <property type="evidence" value="ECO:0007669"/>
    <property type="project" value="UniProtKB-EC"/>
</dbReference>
<comment type="caution">
    <text evidence="8">The sequence shown here is derived from an EMBL/GenBank/DDBJ whole genome shotgun (WGS) entry which is preliminary data.</text>
</comment>
<dbReference type="Gene3D" id="3.30.450.20">
    <property type="entry name" value="PAS domain"/>
    <property type="match status" value="1"/>
</dbReference>
<dbReference type="EMBL" id="BART01005199">
    <property type="protein sequence ID" value="GAG62466.1"/>
    <property type="molecule type" value="Genomic_DNA"/>
</dbReference>
<gene>
    <name evidence="8" type="ORF">S01H4_12308</name>
</gene>
<feature type="coiled-coil region" evidence="6">
    <location>
        <begin position="1"/>
        <end position="28"/>
    </location>
</feature>
<dbReference type="InterPro" id="IPR035965">
    <property type="entry name" value="PAS-like_dom_sf"/>
</dbReference>
<keyword evidence="3" id="KW-0597">Phosphoprotein</keyword>
<evidence type="ECO:0000256" key="6">
    <source>
        <dbReference type="SAM" id="Coils"/>
    </source>
</evidence>
<evidence type="ECO:0000256" key="1">
    <source>
        <dbReference type="ARBA" id="ARBA00000085"/>
    </source>
</evidence>
<keyword evidence="6" id="KW-0175">Coiled coil</keyword>
<dbReference type="Pfam" id="PF08447">
    <property type="entry name" value="PAS_3"/>
    <property type="match status" value="1"/>
</dbReference>
<evidence type="ECO:0000256" key="5">
    <source>
        <dbReference type="ARBA" id="ARBA00022777"/>
    </source>
</evidence>
<reference evidence="8" key="1">
    <citation type="journal article" date="2014" name="Front. Microbiol.">
        <title>High frequency of phylogenetically diverse reductive dehalogenase-homologous genes in deep subseafloor sedimentary metagenomes.</title>
        <authorList>
            <person name="Kawai M."/>
            <person name="Futagami T."/>
            <person name="Toyoda A."/>
            <person name="Takaki Y."/>
            <person name="Nishi S."/>
            <person name="Hori S."/>
            <person name="Arai W."/>
            <person name="Tsubouchi T."/>
            <person name="Morono Y."/>
            <person name="Uchiyama I."/>
            <person name="Ito T."/>
            <person name="Fujiyama A."/>
            <person name="Inagaki F."/>
            <person name="Takami H."/>
        </authorList>
    </citation>
    <scope>NUCLEOTIDE SEQUENCE</scope>
    <source>
        <strain evidence="8">Expedition CK06-06</strain>
    </source>
</reference>
<evidence type="ECO:0000313" key="8">
    <source>
        <dbReference type="EMBL" id="GAG62466.1"/>
    </source>
</evidence>
<dbReference type="EC" id="2.7.13.3" evidence="2"/>
<comment type="catalytic activity">
    <reaction evidence="1">
        <text>ATP + protein L-histidine = ADP + protein N-phospho-L-histidine.</text>
        <dbReference type="EC" id="2.7.13.3"/>
    </reaction>
</comment>
<dbReference type="PANTHER" id="PTHR43304:SF1">
    <property type="entry name" value="PAC DOMAIN-CONTAINING PROTEIN"/>
    <property type="match status" value="1"/>
</dbReference>
<dbReference type="SMART" id="SM00091">
    <property type="entry name" value="PAS"/>
    <property type="match status" value="1"/>
</dbReference>
<feature type="non-terminal residue" evidence="8">
    <location>
        <position position="194"/>
    </location>
</feature>
<proteinExistence type="predicted"/>